<name>A0A370KEN4_9HYPH</name>
<evidence type="ECO:0000259" key="1">
    <source>
        <dbReference type="Pfam" id="PF02211"/>
    </source>
</evidence>
<dbReference type="SUPFAM" id="SSF50090">
    <property type="entry name" value="Electron transport accessory proteins"/>
    <property type="match status" value="1"/>
</dbReference>
<organism evidence="2 3">
    <name type="scientific">Rhizobium grahamii</name>
    <dbReference type="NCBI Taxonomy" id="1120045"/>
    <lineage>
        <taxon>Bacteria</taxon>
        <taxon>Pseudomonadati</taxon>
        <taxon>Pseudomonadota</taxon>
        <taxon>Alphaproteobacteria</taxon>
        <taxon>Hyphomicrobiales</taxon>
        <taxon>Rhizobiaceae</taxon>
        <taxon>Rhizobium/Agrobacterium group</taxon>
        <taxon>Rhizobium</taxon>
    </lineage>
</organism>
<proteinExistence type="predicted"/>
<dbReference type="Proteomes" id="UP000254939">
    <property type="component" value="Unassembled WGS sequence"/>
</dbReference>
<sequence>MNPIPIQRKIEGVVPAPADLPRLRVGQRVRVGNLTPVGHYRVPTYLRGKEAVLEAIMSPRAVNNEEEGFGRNAGSLGVYYRIAVPMTEIWKDYAGSPGDNLRIEVFENWLEEVDDDHP</sequence>
<comment type="caution">
    <text evidence="2">The sequence shown here is derived from an EMBL/GenBank/DDBJ whole genome shotgun (WGS) entry which is preliminary data.</text>
</comment>
<gene>
    <name evidence="2" type="ORF">B5K06_31845</name>
</gene>
<evidence type="ECO:0000313" key="2">
    <source>
        <dbReference type="EMBL" id="RDJ02682.1"/>
    </source>
</evidence>
<dbReference type="RefSeq" id="WP_114715741.1">
    <property type="nucleotide sequence ID" value="NZ_KZ857269.1"/>
</dbReference>
<dbReference type="Gene3D" id="2.30.30.50">
    <property type="match status" value="1"/>
</dbReference>
<reference evidence="2 3" key="1">
    <citation type="submission" date="2017-03" db="EMBL/GenBank/DDBJ databases">
        <title>Genome analysis of Rhizobial strains effectives or ineffectives for nitrogen fixation isolated from bean seeds.</title>
        <authorList>
            <person name="Peralta H."/>
            <person name="Aguilar-Vera A."/>
            <person name="Mora Y."/>
            <person name="Vargas-Lagunas C."/>
            <person name="Girard L."/>
            <person name="Mora J."/>
        </authorList>
    </citation>
    <scope>NUCLEOTIDE SEQUENCE [LARGE SCALE GENOMIC DNA]</scope>
    <source>
        <strain evidence="2 3">CCGM3</strain>
    </source>
</reference>
<protein>
    <submittedName>
        <fullName evidence="2">Nitrile hydratase</fullName>
    </submittedName>
</protein>
<feature type="domain" description="Nitrile hydratase beta subunit" evidence="1">
    <location>
        <begin position="20"/>
        <end position="111"/>
    </location>
</feature>
<accession>A0A370KEN4</accession>
<dbReference type="InterPro" id="IPR024690">
    <property type="entry name" value="CN_hydtase_beta_dom_C"/>
</dbReference>
<dbReference type="AlphaFoldDB" id="A0A370KEN4"/>
<dbReference type="Pfam" id="PF02211">
    <property type="entry name" value="NHase_beta_C"/>
    <property type="match status" value="1"/>
</dbReference>
<dbReference type="OrthoDB" id="3478924at2"/>
<dbReference type="EMBL" id="NAAC01000046">
    <property type="protein sequence ID" value="RDJ02682.1"/>
    <property type="molecule type" value="Genomic_DNA"/>
</dbReference>
<evidence type="ECO:0000313" key="3">
    <source>
        <dbReference type="Proteomes" id="UP000254939"/>
    </source>
</evidence>
<dbReference type="InterPro" id="IPR008990">
    <property type="entry name" value="Elect_transpt_acc-like_dom_sf"/>
</dbReference>